<evidence type="ECO:0000256" key="3">
    <source>
        <dbReference type="ARBA" id="ARBA00022737"/>
    </source>
</evidence>
<feature type="region of interest" description="Disordered" evidence="7">
    <location>
        <begin position="1"/>
        <end position="38"/>
    </location>
</feature>
<dbReference type="GO" id="GO:0000472">
    <property type="term" value="P:endonucleolytic cleavage to generate mature 5'-end of SSU-rRNA from (SSU-rRNA, 5.8S rRNA, LSU-rRNA)"/>
    <property type="evidence" value="ECO:0007669"/>
    <property type="project" value="TreeGrafter"/>
</dbReference>
<evidence type="ECO:0000313" key="9">
    <source>
        <dbReference type="Proteomes" id="UP000799424"/>
    </source>
</evidence>
<dbReference type="SMART" id="SM00025">
    <property type="entry name" value="Pumilio"/>
    <property type="match status" value="5"/>
</dbReference>
<dbReference type="GO" id="GO:0000447">
    <property type="term" value="P:endonucleolytic cleavage in ITS1 to separate SSU-rRNA from 5.8S rRNA and LSU-rRNA from tricistronic rRNA transcript (SSU-rRNA, 5.8S rRNA, LSU-rRNA)"/>
    <property type="evidence" value="ECO:0007669"/>
    <property type="project" value="TreeGrafter"/>
</dbReference>
<evidence type="ECO:0000256" key="7">
    <source>
        <dbReference type="SAM" id="MobiDB-lite"/>
    </source>
</evidence>
<dbReference type="GO" id="GO:0003723">
    <property type="term" value="F:RNA binding"/>
    <property type="evidence" value="ECO:0007669"/>
    <property type="project" value="InterPro"/>
</dbReference>
<dbReference type="GO" id="GO:0000480">
    <property type="term" value="P:endonucleolytic cleavage in 5'-ETS of tricistronic rRNA transcript (SSU-rRNA, 5.8S rRNA, LSU-rRNA)"/>
    <property type="evidence" value="ECO:0007669"/>
    <property type="project" value="TreeGrafter"/>
</dbReference>
<evidence type="ECO:0000313" key="8">
    <source>
        <dbReference type="EMBL" id="KAF2827299.1"/>
    </source>
</evidence>
<protein>
    <recommendedName>
        <fullName evidence="2">Nucleolar protein 9</fullName>
    </recommendedName>
    <alternativeName>
        <fullName evidence="5 6">Pumilio domain-containing protein NOP9</fullName>
    </alternativeName>
</protein>
<reference evidence="8" key="1">
    <citation type="journal article" date="2020" name="Stud. Mycol.">
        <title>101 Dothideomycetes genomes: a test case for predicting lifestyles and emergence of pathogens.</title>
        <authorList>
            <person name="Haridas S."/>
            <person name="Albert R."/>
            <person name="Binder M."/>
            <person name="Bloem J."/>
            <person name="Labutti K."/>
            <person name="Salamov A."/>
            <person name="Andreopoulos B."/>
            <person name="Baker S."/>
            <person name="Barry K."/>
            <person name="Bills G."/>
            <person name="Bluhm B."/>
            <person name="Cannon C."/>
            <person name="Castanera R."/>
            <person name="Culley D."/>
            <person name="Daum C."/>
            <person name="Ezra D."/>
            <person name="Gonzalez J."/>
            <person name="Henrissat B."/>
            <person name="Kuo A."/>
            <person name="Liang C."/>
            <person name="Lipzen A."/>
            <person name="Lutzoni F."/>
            <person name="Magnuson J."/>
            <person name="Mondo S."/>
            <person name="Nolan M."/>
            <person name="Ohm R."/>
            <person name="Pangilinan J."/>
            <person name="Park H.-J."/>
            <person name="Ramirez L."/>
            <person name="Alfaro M."/>
            <person name="Sun H."/>
            <person name="Tritt A."/>
            <person name="Yoshinaga Y."/>
            <person name="Zwiers L.-H."/>
            <person name="Turgeon B."/>
            <person name="Goodwin S."/>
            <person name="Spatafora J."/>
            <person name="Crous P."/>
            <person name="Grigoriev I."/>
        </authorList>
    </citation>
    <scope>NUCLEOTIDE SEQUENCE</scope>
    <source>
        <strain evidence="8">CBS 113818</strain>
    </source>
</reference>
<dbReference type="Pfam" id="PF22493">
    <property type="entry name" value="PUF_NOP9"/>
    <property type="match status" value="1"/>
</dbReference>
<dbReference type="EMBL" id="MU006224">
    <property type="protein sequence ID" value="KAF2827299.1"/>
    <property type="molecule type" value="Genomic_DNA"/>
</dbReference>
<dbReference type="Proteomes" id="UP000799424">
    <property type="component" value="Unassembled WGS sequence"/>
</dbReference>
<feature type="region of interest" description="Disordered" evidence="7">
    <location>
        <begin position="636"/>
        <end position="718"/>
    </location>
</feature>
<evidence type="ECO:0000256" key="6">
    <source>
        <dbReference type="ARBA" id="ARBA00031929"/>
    </source>
</evidence>
<feature type="compositionally biased region" description="Basic residues" evidence="7">
    <location>
        <begin position="657"/>
        <end position="666"/>
    </location>
</feature>
<accession>A0A6A7A3G5</accession>
<dbReference type="GO" id="GO:0030688">
    <property type="term" value="C:preribosome, small subunit precursor"/>
    <property type="evidence" value="ECO:0007669"/>
    <property type="project" value="TreeGrafter"/>
</dbReference>
<dbReference type="SUPFAM" id="SSF48371">
    <property type="entry name" value="ARM repeat"/>
    <property type="match status" value="1"/>
</dbReference>
<dbReference type="OrthoDB" id="392571at2759"/>
<comment type="function">
    <text evidence="4">RNA-binding nucleolar protein required for pre-rRNA processing. Involved in production of 18S rRNA and assembly of small ribosomal subunit.</text>
</comment>
<dbReference type="GO" id="GO:0000056">
    <property type="term" value="P:ribosomal small subunit export from nucleus"/>
    <property type="evidence" value="ECO:0007669"/>
    <property type="project" value="TreeGrafter"/>
</dbReference>
<dbReference type="GO" id="GO:0005730">
    <property type="term" value="C:nucleolus"/>
    <property type="evidence" value="ECO:0007669"/>
    <property type="project" value="UniProtKB-SubCell"/>
</dbReference>
<gene>
    <name evidence="8" type="ORF">CC86DRAFT_209156</name>
</gene>
<evidence type="ECO:0000256" key="5">
    <source>
        <dbReference type="ARBA" id="ARBA00030932"/>
    </source>
</evidence>
<evidence type="ECO:0000256" key="1">
    <source>
        <dbReference type="ARBA" id="ARBA00004604"/>
    </source>
</evidence>
<dbReference type="InterPro" id="IPR040000">
    <property type="entry name" value="NOP9"/>
</dbReference>
<sequence>MPKENRKRGRREDQKKRKRDADEGESTTKRAKKDEVESVEVGEAFQNAHDEAVDVTRPGEITFYGLLDEDEQEYFKRADEMLELNQFEDADARKLFLESVYKEADGKELKIANSQSCSRLLERLILLSSPAQLKNLFQKFNGHFLNLVQHRFASHCCEALFIHAAPVVTLELAEPQSLNTPPSSDPDAVVVSMESLFIYTLAELEEHLGFLMTDRFASHVIRVLLVVLSGAPLEKESKNKSVLQSKRKEKVGISGTEKTQDWVLEKRPVPQSFLEALEKMITLSASTSDSQNLRLLATHPLGNPTLQLLLKLELAHFGKSRAKDENSIIHKLLPDDPIAEGTESAAFINGLVYDPIGSRLLETIIESAPGKLFKSIYAEFFKERMGSLARNEIAGYVAGKILERLGKDDLEEAMRQIVDQIPSLVERNRTAIIKTLVERCTAREVDTSPIKAQIEAAYSGANGFEVTRMLKLSEDGKQNGKHDHSPEKVHASLLAQTMMAVDGALGDLVFDSLVKLSPELSVQLARDPAASRTLQAALTAQHASVIFRRKMIQQYYGHIGELALDPSASRVIDAIWEGTHGLAFIRERIAEELAENENSLRESFVGRAVWRNWRMDLYKRKRGDWVKQSRWTAGNDGFQSFPESNGESSATPPHGQQHNHSHKGGRKLSAIELARQKHATKAAESKKREAQADKNVKKERKEHMRSSKGKEKASVVAQ</sequence>
<dbReference type="InterPro" id="IPR001313">
    <property type="entry name" value="Pumilio_RNA-bd_rpt"/>
</dbReference>
<organism evidence="8 9">
    <name type="scientific">Ophiobolus disseminans</name>
    <dbReference type="NCBI Taxonomy" id="1469910"/>
    <lineage>
        <taxon>Eukaryota</taxon>
        <taxon>Fungi</taxon>
        <taxon>Dikarya</taxon>
        <taxon>Ascomycota</taxon>
        <taxon>Pezizomycotina</taxon>
        <taxon>Dothideomycetes</taxon>
        <taxon>Pleosporomycetidae</taxon>
        <taxon>Pleosporales</taxon>
        <taxon>Pleosporineae</taxon>
        <taxon>Phaeosphaeriaceae</taxon>
        <taxon>Ophiobolus</taxon>
    </lineage>
</organism>
<evidence type="ECO:0000256" key="2">
    <source>
        <dbReference type="ARBA" id="ARBA00016427"/>
    </source>
</evidence>
<feature type="compositionally biased region" description="Basic and acidic residues" evidence="7">
    <location>
        <begin position="681"/>
        <end position="718"/>
    </location>
</feature>
<dbReference type="PANTHER" id="PTHR13102">
    <property type="entry name" value="NUCLEOLAR PROTEIN 9"/>
    <property type="match status" value="1"/>
</dbReference>
<dbReference type="PANTHER" id="PTHR13102:SF0">
    <property type="entry name" value="NUCLEOLAR PROTEIN 9"/>
    <property type="match status" value="1"/>
</dbReference>
<keyword evidence="3" id="KW-0677">Repeat</keyword>
<dbReference type="InterPro" id="IPR011989">
    <property type="entry name" value="ARM-like"/>
</dbReference>
<feature type="compositionally biased region" description="Basic and acidic residues" evidence="7">
    <location>
        <begin position="1"/>
        <end position="36"/>
    </location>
</feature>
<evidence type="ECO:0000256" key="4">
    <source>
        <dbReference type="ARBA" id="ARBA00024893"/>
    </source>
</evidence>
<name>A0A6A7A3G5_9PLEO</name>
<proteinExistence type="predicted"/>
<dbReference type="AlphaFoldDB" id="A0A6A7A3G5"/>
<dbReference type="InterPro" id="IPR016024">
    <property type="entry name" value="ARM-type_fold"/>
</dbReference>
<dbReference type="GO" id="GO:0030686">
    <property type="term" value="C:90S preribosome"/>
    <property type="evidence" value="ECO:0007669"/>
    <property type="project" value="TreeGrafter"/>
</dbReference>
<feature type="compositionally biased region" description="Polar residues" evidence="7">
    <location>
        <begin position="636"/>
        <end position="656"/>
    </location>
</feature>
<keyword evidence="9" id="KW-1185">Reference proteome</keyword>
<dbReference type="Gene3D" id="1.25.10.10">
    <property type="entry name" value="Leucine-rich Repeat Variant"/>
    <property type="match status" value="2"/>
</dbReference>
<comment type="subcellular location">
    <subcellularLocation>
        <location evidence="1">Nucleus</location>
        <location evidence="1">Nucleolus</location>
    </subcellularLocation>
</comment>